<dbReference type="AlphaFoldDB" id="A0A381ZIZ9"/>
<protein>
    <submittedName>
        <fullName evidence="1">Uncharacterized protein</fullName>
    </submittedName>
</protein>
<proteinExistence type="predicted"/>
<reference evidence="1" key="1">
    <citation type="submission" date="2018-05" db="EMBL/GenBank/DDBJ databases">
        <authorList>
            <person name="Lanie J.A."/>
            <person name="Ng W.-L."/>
            <person name="Kazmierczak K.M."/>
            <person name="Andrzejewski T.M."/>
            <person name="Davidsen T.M."/>
            <person name="Wayne K.J."/>
            <person name="Tettelin H."/>
            <person name="Glass J.I."/>
            <person name="Rusch D."/>
            <person name="Podicherti R."/>
            <person name="Tsui H.-C.T."/>
            <person name="Winkler M.E."/>
        </authorList>
    </citation>
    <scope>NUCLEOTIDE SEQUENCE</scope>
</reference>
<evidence type="ECO:0000313" key="1">
    <source>
        <dbReference type="EMBL" id="SVA89169.1"/>
    </source>
</evidence>
<accession>A0A381ZIZ9</accession>
<dbReference type="EMBL" id="UINC01021501">
    <property type="protein sequence ID" value="SVA89169.1"/>
    <property type="molecule type" value="Genomic_DNA"/>
</dbReference>
<gene>
    <name evidence="1" type="ORF">METZ01_LOCUS142023</name>
</gene>
<organism evidence="1">
    <name type="scientific">marine metagenome</name>
    <dbReference type="NCBI Taxonomy" id="408172"/>
    <lineage>
        <taxon>unclassified sequences</taxon>
        <taxon>metagenomes</taxon>
        <taxon>ecological metagenomes</taxon>
    </lineage>
</organism>
<sequence>MEGHYNGQRLKVDGHDDAVIGMGNSFGRSHVLVYDSEKIIQKLMKRDKMTYEEAQEFFEFNIVGSYNGPGMPIFVYEYIDI</sequence>
<name>A0A381ZIZ9_9ZZZZ</name>